<keyword evidence="5" id="KW-0500">Molybdenum</keyword>
<dbReference type="PANTHER" id="PTHR43105:SF4">
    <property type="entry name" value="PROTEIN YDEP"/>
    <property type="match status" value="1"/>
</dbReference>
<comment type="cofactor">
    <cofactor evidence="1">
        <name>Mo-bis(molybdopterin guanine dinucleotide)</name>
        <dbReference type="ChEBI" id="CHEBI:60539"/>
    </cofactor>
</comment>
<keyword evidence="8" id="KW-0408">Iron</keyword>
<dbReference type="Pfam" id="PF01568">
    <property type="entry name" value="Molydop_binding"/>
    <property type="match status" value="1"/>
</dbReference>
<dbReference type="GO" id="GO:0030151">
    <property type="term" value="F:molybdenum ion binding"/>
    <property type="evidence" value="ECO:0007669"/>
    <property type="project" value="InterPro"/>
</dbReference>
<feature type="compositionally biased region" description="Basic and acidic residues" evidence="10">
    <location>
        <begin position="20"/>
        <end position="37"/>
    </location>
</feature>
<organism evidence="13">
    <name type="scientific">Paraconexibacter sp. AEG42_29</name>
    <dbReference type="NCBI Taxonomy" id="2997339"/>
    <lineage>
        <taxon>Bacteria</taxon>
        <taxon>Bacillati</taxon>
        <taxon>Actinomycetota</taxon>
        <taxon>Thermoleophilia</taxon>
        <taxon>Solirubrobacterales</taxon>
        <taxon>Paraconexibacteraceae</taxon>
        <taxon>Paraconexibacter</taxon>
    </lineage>
</organism>
<feature type="domain" description="Molybdopterin dinucleotide-binding" evidence="12">
    <location>
        <begin position="655"/>
        <end position="762"/>
    </location>
</feature>
<dbReference type="Gene3D" id="3.40.228.10">
    <property type="entry name" value="Dimethylsulfoxide Reductase, domain 2"/>
    <property type="match status" value="1"/>
</dbReference>
<evidence type="ECO:0000256" key="2">
    <source>
        <dbReference type="ARBA" id="ARBA00001966"/>
    </source>
</evidence>
<dbReference type="AlphaFoldDB" id="A0AAU7ATM0"/>
<feature type="region of interest" description="Disordered" evidence="10">
    <location>
        <begin position="1"/>
        <end position="38"/>
    </location>
</feature>
<evidence type="ECO:0000256" key="10">
    <source>
        <dbReference type="SAM" id="MobiDB-lite"/>
    </source>
</evidence>
<keyword evidence="6" id="KW-0479">Metal-binding</keyword>
<evidence type="ECO:0000256" key="4">
    <source>
        <dbReference type="ARBA" id="ARBA00022485"/>
    </source>
</evidence>
<evidence type="ECO:0000313" key="13">
    <source>
        <dbReference type="EMBL" id="XAY05005.1"/>
    </source>
</evidence>
<comment type="similarity">
    <text evidence="3">Belongs to the prokaryotic molybdopterin-containing oxidoreductase family.</text>
</comment>
<comment type="cofactor">
    <cofactor evidence="2">
        <name>[4Fe-4S] cluster</name>
        <dbReference type="ChEBI" id="CHEBI:49883"/>
    </cofactor>
</comment>
<proteinExistence type="inferred from homology"/>
<evidence type="ECO:0000256" key="1">
    <source>
        <dbReference type="ARBA" id="ARBA00001942"/>
    </source>
</evidence>
<keyword evidence="9" id="KW-0411">Iron-sulfur</keyword>
<evidence type="ECO:0000259" key="11">
    <source>
        <dbReference type="Pfam" id="PF00384"/>
    </source>
</evidence>
<dbReference type="GO" id="GO:0043546">
    <property type="term" value="F:molybdopterin cofactor binding"/>
    <property type="evidence" value="ECO:0007669"/>
    <property type="project" value="InterPro"/>
</dbReference>
<sequence>MLDGFRRLRGSRPASVDEVDDHRYDEDEGLTTRHPSEHAAGLPAVVSALRHGVREMGVRRTVKTLRMINQDTGFDCMGCAWPDPAKRHHAEFCENGAKAVAEEATLLRAGPDLFAQYSVAELAAQSDFWLGKRGRLTHPLYLAPGATHYAPISWDGAFDLIAGELQALDSPDEAAFYTSGRTSNEAAFVYQAFVRALGTNNLPDCSNMCHESSGVALEQSIGIGKGSVSLEDIEAADLLIVVGQNPGTNHPRMLSSLEAAKGRGAKVVAVNPLREAGLTRFDNPQKVRGMVGAGTKLADLHLPIRVNGDLALFSAVNARLLERDAVDHEFLSASCDGLTAVRAAHADLDEAAVLAATGLSRAAIDELTELVVASERTVICWAMGLTQHRNSVATIREVVNLLLLRGMIGKPGAGLCPVRGHSNVQGDRSMGIYEKPPAAFLDRMQAALGYDLPREHGVDVVGAIRAMRDGKVKVFLGMGGNFLSAAPDTAATAAALGSCRLTVHVATKPNRSHVTPGRAALLLPTLGRTERDVQAGGEQVVTVEDSMSAVHASRGALPPASDELLSEVAIVCRLADRVVGDRGNVRWLELAADYDRIRDLIAEAIAGFEDFNARRDAGFVLPHPPRDSRSFATPNGRAQLTVNPLEVLHVPAGRLVLQTLRSHDQYNTTIYGLNDRYRGVKAGRRVVLVNAADLAAQGLRDGDTVDLVGEPDPDGTVRRAEHFRAIAYDTPLGCAAAYYPETNTLVPLDSVALESGTPTSKSVIVRLEPAS</sequence>
<dbReference type="PIRSF" id="PIRSF000144">
    <property type="entry name" value="CbbBc"/>
    <property type="match status" value="1"/>
</dbReference>
<dbReference type="InterPro" id="IPR006657">
    <property type="entry name" value="MoPterin_dinucl-bd_dom"/>
</dbReference>
<evidence type="ECO:0000259" key="12">
    <source>
        <dbReference type="Pfam" id="PF01568"/>
    </source>
</evidence>
<evidence type="ECO:0000256" key="5">
    <source>
        <dbReference type="ARBA" id="ARBA00022505"/>
    </source>
</evidence>
<dbReference type="SUPFAM" id="SSF53706">
    <property type="entry name" value="Formate dehydrogenase/DMSO reductase, domains 1-3"/>
    <property type="match status" value="1"/>
</dbReference>
<dbReference type="RefSeq" id="WP_354701527.1">
    <property type="nucleotide sequence ID" value="NZ_CP114014.1"/>
</dbReference>
<evidence type="ECO:0000256" key="6">
    <source>
        <dbReference type="ARBA" id="ARBA00022723"/>
    </source>
</evidence>
<keyword evidence="7 13" id="KW-0560">Oxidoreductase</keyword>
<dbReference type="GO" id="GO:0008863">
    <property type="term" value="F:formate dehydrogenase (NAD+) activity"/>
    <property type="evidence" value="ECO:0007669"/>
    <property type="project" value="InterPro"/>
</dbReference>
<dbReference type="GO" id="GO:0051539">
    <property type="term" value="F:4 iron, 4 sulfur cluster binding"/>
    <property type="evidence" value="ECO:0007669"/>
    <property type="project" value="UniProtKB-KW"/>
</dbReference>
<dbReference type="InterPro" id="IPR006656">
    <property type="entry name" value="Mopterin_OxRdtase"/>
</dbReference>
<reference evidence="13" key="1">
    <citation type="submission" date="2022-12" db="EMBL/GenBank/DDBJ databases">
        <title>Paraconexibacter alkalitolerans sp. nov. and Baekduia alba sp. nov., isolated from soil and emended description of the genera Paraconexibacter (Chun et al., 2020) and Baekduia (An et al., 2020).</title>
        <authorList>
            <person name="Vieira S."/>
            <person name="Huber K.J."/>
            <person name="Geppert A."/>
            <person name="Wolf J."/>
            <person name="Neumann-Schaal M."/>
            <person name="Muesken M."/>
            <person name="Overmann J."/>
        </authorList>
    </citation>
    <scope>NUCLEOTIDE SEQUENCE</scope>
    <source>
        <strain evidence="13">AEG42_29</strain>
    </source>
</reference>
<dbReference type="KEGG" id="parq:DSM112329_01846"/>
<dbReference type="CDD" id="cd02787">
    <property type="entry name" value="MopB_CT_ydeP"/>
    <property type="match status" value="1"/>
</dbReference>
<protein>
    <submittedName>
        <fullName evidence="13">Oxidoreductase</fullName>
        <ecNumber evidence="13">1.-.-.-</ecNumber>
    </submittedName>
</protein>
<evidence type="ECO:0000256" key="9">
    <source>
        <dbReference type="ARBA" id="ARBA00023014"/>
    </source>
</evidence>
<dbReference type="InterPro" id="IPR050123">
    <property type="entry name" value="Prok_molybdopt-oxidoreductase"/>
</dbReference>
<dbReference type="PANTHER" id="PTHR43105">
    <property type="entry name" value="RESPIRATORY NITRATE REDUCTASE"/>
    <property type="match status" value="1"/>
</dbReference>
<keyword evidence="4" id="KW-0004">4Fe-4S</keyword>
<evidence type="ECO:0000256" key="7">
    <source>
        <dbReference type="ARBA" id="ARBA00023002"/>
    </source>
</evidence>
<accession>A0AAU7ATM0</accession>
<dbReference type="InterPro" id="IPR010046">
    <property type="entry name" value="Mopterin_OxRdtse_a_bac"/>
</dbReference>
<dbReference type="EMBL" id="CP114014">
    <property type="protein sequence ID" value="XAY05005.1"/>
    <property type="molecule type" value="Genomic_DNA"/>
</dbReference>
<dbReference type="EC" id="1.-.-.-" evidence="13"/>
<feature type="domain" description="Molybdopterin oxidoreductase" evidence="11">
    <location>
        <begin position="135"/>
        <end position="531"/>
    </location>
</feature>
<dbReference type="GO" id="GO:0016020">
    <property type="term" value="C:membrane"/>
    <property type="evidence" value="ECO:0007669"/>
    <property type="project" value="TreeGrafter"/>
</dbReference>
<evidence type="ECO:0000256" key="8">
    <source>
        <dbReference type="ARBA" id="ARBA00023004"/>
    </source>
</evidence>
<dbReference type="CDD" id="cd02767">
    <property type="entry name" value="MopB_ydeP"/>
    <property type="match status" value="1"/>
</dbReference>
<gene>
    <name evidence="13" type="ORF">DSM112329_01846</name>
</gene>
<dbReference type="InterPro" id="IPR009010">
    <property type="entry name" value="Asp_de-COase-like_dom_sf"/>
</dbReference>
<evidence type="ECO:0000256" key="3">
    <source>
        <dbReference type="ARBA" id="ARBA00010312"/>
    </source>
</evidence>
<dbReference type="InterPro" id="IPR037951">
    <property type="entry name" value="MopB_CT_YdeP"/>
</dbReference>
<dbReference type="Pfam" id="PF00384">
    <property type="entry name" value="Molybdopterin"/>
    <property type="match status" value="1"/>
</dbReference>
<dbReference type="SUPFAM" id="SSF50692">
    <property type="entry name" value="ADC-like"/>
    <property type="match status" value="1"/>
</dbReference>
<dbReference type="Gene3D" id="3.40.50.740">
    <property type="match status" value="1"/>
</dbReference>
<name>A0AAU7ATM0_9ACTN</name>
<dbReference type="InterPro" id="IPR041953">
    <property type="entry name" value="YdeP_MopB"/>
</dbReference>
<dbReference type="NCBIfam" id="TIGR01701">
    <property type="entry name" value="Fdhalpha-like"/>
    <property type="match status" value="1"/>
</dbReference>